<feature type="non-terminal residue" evidence="1">
    <location>
        <position position="1"/>
    </location>
</feature>
<proteinExistence type="predicted"/>
<name>A0A382ZMP4_9ZZZZ</name>
<dbReference type="AlphaFoldDB" id="A0A382ZMP4"/>
<dbReference type="EMBL" id="UINC01185005">
    <property type="protein sequence ID" value="SVD96499.1"/>
    <property type="molecule type" value="Genomic_DNA"/>
</dbReference>
<protein>
    <submittedName>
        <fullName evidence="1">Uncharacterized protein</fullName>
    </submittedName>
</protein>
<evidence type="ECO:0000313" key="1">
    <source>
        <dbReference type="EMBL" id="SVD96499.1"/>
    </source>
</evidence>
<organism evidence="1">
    <name type="scientific">marine metagenome</name>
    <dbReference type="NCBI Taxonomy" id="408172"/>
    <lineage>
        <taxon>unclassified sequences</taxon>
        <taxon>metagenomes</taxon>
        <taxon>ecological metagenomes</taxon>
    </lineage>
</organism>
<reference evidence="1" key="1">
    <citation type="submission" date="2018-05" db="EMBL/GenBank/DDBJ databases">
        <authorList>
            <person name="Lanie J.A."/>
            <person name="Ng W.-L."/>
            <person name="Kazmierczak K.M."/>
            <person name="Andrzejewski T.M."/>
            <person name="Davidsen T.M."/>
            <person name="Wayne K.J."/>
            <person name="Tettelin H."/>
            <person name="Glass J.I."/>
            <person name="Rusch D."/>
            <person name="Podicherti R."/>
            <person name="Tsui H.-C.T."/>
            <person name="Winkler M.E."/>
        </authorList>
    </citation>
    <scope>NUCLEOTIDE SEQUENCE</scope>
</reference>
<gene>
    <name evidence="1" type="ORF">METZ01_LOCUS449353</name>
</gene>
<accession>A0A382ZMP4</accession>
<sequence>VRRDWNDRGLGRVRWADLYAPQWDTISGGVQVENPLPLLHAYVWCDKVRGNLGHSCAHGPGPHNIKVCMLRDDNNHRIWRRLLDLAGPDRRLELS</sequence>